<feature type="transmembrane region" description="Helical" evidence="1">
    <location>
        <begin position="44"/>
        <end position="65"/>
    </location>
</feature>
<dbReference type="Proteomes" id="UP001229421">
    <property type="component" value="Unassembled WGS sequence"/>
</dbReference>
<gene>
    <name evidence="2" type="ORF">QVD17_11401</name>
</gene>
<organism evidence="2 3">
    <name type="scientific">Tagetes erecta</name>
    <name type="common">African marigold</name>
    <dbReference type="NCBI Taxonomy" id="13708"/>
    <lineage>
        <taxon>Eukaryota</taxon>
        <taxon>Viridiplantae</taxon>
        <taxon>Streptophyta</taxon>
        <taxon>Embryophyta</taxon>
        <taxon>Tracheophyta</taxon>
        <taxon>Spermatophyta</taxon>
        <taxon>Magnoliopsida</taxon>
        <taxon>eudicotyledons</taxon>
        <taxon>Gunneridae</taxon>
        <taxon>Pentapetalae</taxon>
        <taxon>asterids</taxon>
        <taxon>campanulids</taxon>
        <taxon>Asterales</taxon>
        <taxon>Asteraceae</taxon>
        <taxon>Asteroideae</taxon>
        <taxon>Heliantheae alliance</taxon>
        <taxon>Tageteae</taxon>
        <taxon>Tagetes</taxon>
    </lineage>
</organism>
<proteinExistence type="predicted"/>
<keyword evidence="1" id="KW-1133">Transmembrane helix</keyword>
<keyword evidence="1" id="KW-0812">Transmembrane</keyword>
<accession>A0AAD8P243</accession>
<protein>
    <submittedName>
        <fullName evidence="2">Uncharacterized protein</fullName>
    </submittedName>
</protein>
<keyword evidence="1" id="KW-0472">Membrane</keyword>
<evidence type="ECO:0000313" key="3">
    <source>
        <dbReference type="Proteomes" id="UP001229421"/>
    </source>
</evidence>
<keyword evidence="3" id="KW-1185">Reference proteome</keyword>
<reference evidence="2" key="1">
    <citation type="journal article" date="2023" name="bioRxiv">
        <title>Improved chromosome-level genome assembly for marigold (Tagetes erecta).</title>
        <authorList>
            <person name="Jiang F."/>
            <person name="Yuan L."/>
            <person name="Wang S."/>
            <person name="Wang H."/>
            <person name="Xu D."/>
            <person name="Wang A."/>
            <person name="Fan W."/>
        </authorList>
    </citation>
    <scope>NUCLEOTIDE SEQUENCE</scope>
    <source>
        <strain evidence="2">WSJ</strain>
        <tissue evidence="2">Leaf</tissue>
    </source>
</reference>
<comment type="caution">
    <text evidence="2">The sequence shown here is derived from an EMBL/GenBank/DDBJ whole genome shotgun (WGS) entry which is preliminary data.</text>
</comment>
<sequence>MLKCFHVPMLILKFSSNYHTTTNSSQAPTYITTLGFLFSIKPKLLLFFLFSSFFYSFSIQSRVFLGFCSCSILHNLLEQ</sequence>
<dbReference type="EMBL" id="JAUHHV010000003">
    <property type="protein sequence ID" value="KAK1429196.1"/>
    <property type="molecule type" value="Genomic_DNA"/>
</dbReference>
<evidence type="ECO:0000256" key="1">
    <source>
        <dbReference type="SAM" id="Phobius"/>
    </source>
</evidence>
<name>A0AAD8P243_TARER</name>
<evidence type="ECO:0000313" key="2">
    <source>
        <dbReference type="EMBL" id="KAK1429196.1"/>
    </source>
</evidence>
<dbReference type="AlphaFoldDB" id="A0AAD8P243"/>